<evidence type="ECO:0000313" key="2">
    <source>
        <dbReference type="EMBL" id="MDL5155145.1"/>
    </source>
</evidence>
<dbReference type="RefSeq" id="WP_286051249.1">
    <property type="nucleotide sequence ID" value="NZ_JASVWF010000001.1"/>
</dbReference>
<gene>
    <name evidence="2" type="ORF">QRT03_04190</name>
</gene>
<feature type="compositionally biased region" description="Polar residues" evidence="1">
    <location>
        <begin position="13"/>
        <end position="26"/>
    </location>
</feature>
<comment type="caution">
    <text evidence="2">The sequence shown here is derived from an EMBL/GenBank/DDBJ whole genome shotgun (WGS) entry which is preliminary data.</text>
</comment>
<proteinExistence type="predicted"/>
<reference evidence="2 3" key="1">
    <citation type="submission" date="2023-06" db="EMBL/GenBank/DDBJ databases">
        <title>Actinomycetospora Odt1-22.</title>
        <authorList>
            <person name="Supong K."/>
        </authorList>
    </citation>
    <scope>NUCLEOTIDE SEQUENCE [LARGE SCALE GENOMIC DNA]</scope>
    <source>
        <strain evidence="2 3">Odt1-22</strain>
    </source>
</reference>
<keyword evidence="3" id="KW-1185">Reference proteome</keyword>
<dbReference type="Proteomes" id="UP001231924">
    <property type="component" value="Unassembled WGS sequence"/>
</dbReference>
<sequence length="60" mass="6556">MDAGLVQDERRNPATTTHRNLSSVPQATERPRPRWREAVGASVLLSVLDTVRAEETAATA</sequence>
<dbReference type="EMBL" id="JASVWF010000001">
    <property type="protein sequence ID" value="MDL5155145.1"/>
    <property type="molecule type" value="Genomic_DNA"/>
</dbReference>
<evidence type="ECO:0000256" key="1">
    <source>
        <dbReference type="SAM" id="MobiDB-lite"/>
    </source>
</evidence>
<accession>A0ABT7M3A4</accession>
<feature type="region of interest" description="Disordered" evidence="1">
    <location>
        <begin position="1"/>
        <end position="37"/>
    </location>
</feature>
<evidence type="ECO:0000313" key="3">
    <source>
        <dbReference type="Proteomes" id="UP001231924"/>
    </source>
</evidence>
<organism evidence="2 3">
    <name type="scientific">Actinomycetospora termitidis</name>
    <dbReference type="NCBI Taxonomy" id="3053470"/>
    <lineage>
        <taxon>Bacteria</taxon>
        <taxon>Bacillati</taxon>
        <taxon>Actinomycetota</taxon>
        <taxon>Actinomycetes</taxon>
        <taxon>Pseudonocardiales</taxon>
        <taxon>Pseudonocardiaceae</taxon>
        <taxon>Actinomycetospora</taxon>
    </lineage>
</organism>
<name>A0ABT7M3A4_9PSEU</name>
<protein>
    <submittedName>
        <fullName evidence="2">Uncharacterized protein</fullName>
    </submittedName>
</protein>